<dbReference type="eggNOG" id="ENOG502T9CH">
    <property type="taxonomic scope" value="Eukaryota"/>
</dbReference>
<proteinExistence type="predicted"/>
<feature type="region of interest" description="Disordered" evidence="1">
    <location>
        <begin position="320"/>
        <end position="377"/>
    </location>
</feature>
<dbReference type="PhylomeDB" id="B3MYI2"/>
<keyword evidence="3" id="KW-1185">Reference proteome</keyword>
<dbReference type="AlphaFoldDB" id="B3MYI2"/>
<feature type="compositionally biased region" description="Acidic residues" evidence="1">
    <location>
        <begin position="342"/>
        <end position="364"/>
    </location>
</feature>
<accession>B3MYI2</accession>
<evidence type="ECO:0000256" key="1">
    <source>
        <dbReference type="SAM" id="MobiDB-lite"/>
    </source>
</evidence>
<evidence type="ECO:0000313" key="3">
    <source>
        <dbReference type="Proteomes" id="UP000007801"/>
    </source>
</evidence>
<feature type="region of interest" description="Disordered" evidence="1">
    <location>
        <begin position="208"/>
        <end position="228"/>
    </location>
</feature>
<dbReference type="HOGENOM" id="CLU_049665_0_0_1"/>
<reference evidence="2 3" key="1">
    <citation type="journal article" date="2007" name="Nature">
        <title>Evolution of genes and genomes on the Drosophila phylogeny.</title>
        <authorList>
            <consortium name="Drosophila 12 Genomes Consortium"/>
            <person name="Clark A.G."/>
            <person name="Eisen M.B."/>
            <person name="Smith D.R."/>
            <person name="Bergman C.M."/>
            <person name="Oliver B."/>
            <person name="Markow T.A."/>
            <person name="Kaufman T.C."/>
            <person name="Kellis M."/>
            <person name="Gelbart W."/>
            <person name="Iyer V.N."/>
            <person name="Pollard D.A."/>
            <person name="Sackton T.B."/>
            <person name="Larracuente A.M."/>
            <person name="Singh N.D."/>
            <person name="Abad J.P."/>
            <person name="Abt D.N."/>
            <person name="Adryan B."/>
            <person name="Aguade M."/>
            <person name="Akashi H."/>
            <person name="Anderson W.W."/>
            <person name="Aquadro C.F."/>
            <person name="Ardell D.H."/>
            <person name="Arguello R."/>
            <person name="Artieri C.G."/>
            <person name="Barbash D.A."/>
            <person name="Barker D."/>
            <person name="Barsanti P."/>
            <person name="Batterham P."/>
            <person name="Batzoglou S."/>
            <person name="Begun D."/>
            <person name="Bhutkar A."/>
            <person name="Blanco E."/>
            <person name="Bosak S.A."/>
            <person name="Bradley R.K."/>
            <person name="Brand A.D."/>
            <person name="Brent M.R."/>
            <person name="Brooks A.N."/>
            <person name="Brown R.H."/>
            <person name="Butlin R.K."/>
            <person name="Caggese C."/>
            <person name="Calvi B.R."/>
            <person name="Bernardo de Carvalho A."/>
            <person name="Caspi A."/>
            <person name="Castrezana S."/>
            <person name="Celniker S.E."/>
            <person name="Chang J.L."/>
            <person name="Chapple C."/>
            <person name="Chatterji S."/>
            <person name="Chinwalla A."/>
            <person name="Civetta A."/>
            <person name="Clifton S.W."/>
            <person name="Comeron J.M."/>
            <person name="Costello J.C."/>
            <person name="Coyne J.A."/>
            <person name="Daub J."/>
            <person name="David R.G."/>
            <person name="Delcher A.L."/>
            <person name="Delehaunty K."/>
            <person name="Do C.B."/>
            <person name="Ebling H."/>
            <person name="Edwards K."/>
            <person name="Eickbush T."/>
            <person name="Evans J.D."/>
            <person name="Filipski A."/>
            <person name="Findeiss S."/>
            <person name="Freyhult E."/>
            <person name="Fulton L."/>
            <person name="Fulton R."/>
            <person name="Garcia A.C."/>
            <person name="Gardiner A."/>
            <person name="Garfield D.A."/>
            <person name="Garvin B.E."/>
            <person name="Gibson G."/>
            <person name="Gilbert D."/>
            <person name="Gnerre S."/>
            <person name="Godfrey J."/>
            <person name="Good R."/>
            <person name="Gotea V."/>
            <person name="Gravely B."/>
            <person name="Greenberg A.J."/>
            <person name="Griffiths-Jones S."/>
            <person name="Gross S."/>
            <person name="Guigo R."/>
            <person name="Gustafson E.A."/>
            <person name="Haerty W."/>
            <person name="Hahn M.W."/>
            <person name="Halligan D.L."/>
            <person name="Halpern A.L."/>
            <person name="Halter G.M."/>
            <person name="Han M.V."/>
            <person name="Heger A."/>
            <person name="Hillier L."/>
            <person name="Hinrichs A.S."/>
            <person name="Holmes I."/>
            <person name="Hoskins R.A."/>
            <person name="Hubisz M.J."/>
            <person name="Hultmark D."/>
            <person name="Huntley M.A."/>
            <person name="Jaffe D.B."/>
            <person name="Jagadeeshan S."/>
            <person name="Jeck W.R."/>
            <person name="Johnson J."/>
            <person name="Jones C.D."/>
            <person name="Jordan W.C."/>
            <person name="Karpen G.H."/>
            <person name="Kataoka E."/>
            <person name="Keightley P.D."/>
            <person name="Kheradpour P."/>
            <person name="Kirkness E.F."/>
            <person name="Koerich L.B."/>
            <person name="Kristiansen K."/>
            <person name="Kudrna D."/>
            <person name="Kulathinal R.J."/>
            <person name="Kumar S."/>
            <person name="Kwok R."/>
            <person name="Lander E."/>
            <person name="Langley C.H."/>
            <person name="Lapoint R."/>
            <person name="Lazzaro B.P."/>
            <person name="Lee S.J."/>
            <person name="Levesque L."/>
            <person name="Li R."/>
            <person name="Lin C.F."/>
            <person name="Lin M.F."/>
            <person name="Lindblad-Toh K."/>
            <person name="Llopart A."/>
            <person name="Long M."/>
            <person name="Low L."/>
            <person name="Lozovsky E."/>
            <person name="Lu J."/>
            <person name="Luo M."/>
            <person name="Machado C.A."/>
            <person name="Makalowski W."/>
            <person name="Marzo M."/>
            <person name="Matsuda M."/>
            <person name="Matzkin L."/>
            <person name="McAllister B."/>
            <person name="McBride C.S."/>
            <person name="McKernan B."/>
            <person name="McKernan K."/>
            <person name="Mendez-Lago M."/>
            <person name="Minx P."/>
            <person name="Mollenhauer M.U."/>
            <person name="Montooth K."/>
            <person name="Mount S.M."/>
            <person name="Mu X."/>
            <person name="Myers E."/>
            <person name="Negre B."/>
            <person name="Newfeld S."/>
            <person name="Nielsen R."/>
            <person name="Noor M.A."/>
            <person name="O'Grady P."/>
            <person name="Pachter L."/>
            <person name="Papaceit M."/>
            <person name="Parisi M.J."/>
            <person name="Parisi M."/>
            <person name="Parts L."/>
            <person name="Pedersen J.S."/>
            <person name="Pesole G."/>
            <person name="Phillippy A.M."/>
            <person name="Ponting C.P."/>
            <person name="Pop M."/>
            <person name="Porcelli D."/>
            <person name="Powell J.R."/>
            <person name="Prohaska S."/>
            <person name="Pruitt K."/>
            <person name="Puig M."/>
            <person name="Quesneville H."/>
            <person name="Ram K.R."/>
            <person name="Rand D."/>
            <person name="Rasmussen M.D."/>
            <person name="Reed L.K."/>
            <person name="Reenan R."/>
            <person name="Reily A."/>
            <person name="Remington K.A."/>
            <person name="Rieger T.T."/>
            <person name="Ritchie M.G."/>
            <person name="Robin C."/>
            <person name="Rogers Y.H."/>
            <person name="Rohde C."/>
            <person name="Rozas J."/>
            <person name="Rubenfield M.J."/>
            <person name="Ruiz A."/>
            <person name="Russo S."/>
            <person name="Salzberg S.L."/>
            <person name="Sanchez-Gracia A."/>
            <person name="Saranga D.J."/>
            <person name="Sato H."/>
            <person name="Schaeffer S.W."/>
            <person name="Schatz M.C."/>
            <person name="Schlenke T."/>
            <person name="Schwartz R."/>
            <person name="Segarra C."/>
            <person name="Singh R.S."/>
            <person name="Sirot L."/>
            <person name="Sirota M."/>
            <person name="Sisneros N.B."/>
            <person name="Smith C.D."/>
            <person name="Smith T.F."/>
            <person name="Spieth J."/>
            <person name="Stage D.E."/>
            <person name="Stark A."/>
            <person name="Stephan W."/>
            <person name="Strausberg R.L."/>
            <person name="Strempel S."/>
            <person name="Sturgill D."/>
            <person name="Sutton G."/>
            <person name="Sutton G.G."/>
            <person name="Tao W."/>
            <person name="Teichmann S."/>
            <person name="Tobari Y.N."/>
            <person name="Tomimura Y."/>
            <person name="Tsolas J.M."/>
            <person name="Valente V.L."/>
            <person name="Venter E."/>
            <person name="Venter J.C."/>
            <person name="Vicario S."/>
            <person name="Vieira F.G."/>
            <person name="Vilella A.J."/>
            <person name="Villasante A."/>
            <person name="Walenz B."/>
            <person name="Wang J."/>
            <person name="Wasserman M."/>
            <person name="Watts T."/>
            <person name="Wilson D."/>
            <person name="Wilson R.K."/>
            <person name="Wing R.A."/>
            <person name="Wolfner M.F."/>
            <person name="Wong A."/>
            <person name="Wong G.K."/>
            <person name="Wu C.I."/>
            <person name="Wu G."/>
            <person name="Yamamoto D."/>
            <person name="Yang H.P."/>
            <person name="Yang S.P."/>
            <person name="Yorke J.A."/>
            <person name="Yoshida K."/>
            <person name="Zdobnov E."/>
            <person name="Zhang P."/>
            <person name="Zhang Y."/>
            <person name="Zimin A.V."/>
            <person name="Baldwin J."/>
            <person name="Abdouelleil A."/>
            <person name="Abdulkadir J."/>
            <person name="Abebe A."/>
            <person name="Abera B."/>
            <person name="Abreu J."/>
            <person name="Acer S.C."/>
            <person name="Aftuck L."/>
            <person name="Alexander A."/>
            <person name="An P."/>
            <person name="Anderson E."/>
            <person name="Anderson S."/>
            <person name="Arachi H."/>
            <person name="Azer M."/>
            <person name="Bachantsang P."/>
            <person name="Barry A."/>
            <person name="Bayul T."/>
            <person name="Berlin A."/>
            <person name="Bessette D."/>
            <person name="Bloom T."/>
            <person name="Blye J."/>
            <person name="Boguslavskiy L."/>
            <person name="Bonnet C."/>
            <person name="Boukhgalter B."/>
            <person name="Bourzgui I."/>
            <person name="Brown A."/>
            <person name="Cahill P."/>
            <person name="Channer S."/>
            <person name="Cheshatsang Y."/>
            <person name="Chuda L."/>
            <person name="Citroen M."/>
            <person name="Collymore A."/>
            <person name="Cooke P."/>
            <person name="Costello M."/>
            <person name="D'Aco K."/>
            <person name="Daza R."/>
            <person name="De Haan G."/>
            <person name="DeGray S."/>
            <person name="DeMaso C."/>
            <person name="Dhargay N."/>
            <person name="Dooley K."/>
            <person name="Dooley E."/>
            <person name="Doricent M."/>
            <person name="Dorje P."/>
            <person name="Dorjee K."/>
            <person name="Dupes A."/>
            <person name="Elong R."/>
            <person name="Falk J."/>
            <person name="Farina A."/>
            <person name="Faro S."/>
            <person name="Ferguson D."/>
            <person name="Fisher S."/>
            <person name="Foley C.D."/>
            <person name="Franke A."/>
            <person name="Friedrich D."/>
            <person name="Gadbois L."/>
            <person name="Gearin G."/>
            <person name="Gearin C.R."/>
            <person name="Giannoukos G."/>
            <person name="Goode T."/>
            <person name="Graham J."/>
            <person name="Grandbois E."/>
            <person name="Grewal S."/>
            <person name="Gyaltsen K."/>
            <person name="Hafez N."/>
            <person name="Hagos B."/>
            <person name="Hall J."/>
            <person name="Henson C."/>
            <person name="Hollinger A."/>
            <person name="Honan T."/>
            <person name="Huard M.D."/>
            <person name="Hughes L."/>
            <person name="Hurhula B."/>
            <person name="Husby M.E."/>
            <person name="Kamat A."/>
            <person name="Kanga B."/>
            <person name="Kashin S."/>
            <person name="Khazanovich D."/>
            <person name="Kisner P."/>
            <person name="Lance K."/>
            <person name="Lara M."/>
            <person name="Lee W."/>
            <person name="Lennon N."/>
            <person name="Letendre F."/>
            <person name="LeVine R."/>
            <person name="Lipovsky A."/>
            <person name="Liu X."/>
            <person name="Liu J."/>
            <person name="Liu S."/>
            <person name="Lokyitsang T."/>
            <person name="Lokyitsang Y."/>
            <person name="Lubonja R."/>
            <person name="Lui A."/>
            <person name="MacDonald P."/>
            <person name="Magnisalis V."/>
            <person name="Maru K."/>
            <person name="Matthews C."/>
            <person name="McCusker W."/>
            <person name="McDonough S."/>
            <person name="Mehta T."/>
            <person name="Meldrim J."/>
            <person name="Meneus L."/>
            <person name="Mihai O."/>
            <person name="Mihalev A."/>
            <person name="Mihova T."/>
            <person name="Mittelman R."/>
            <person name="Mlenga V."/>
            <person name="Montmayeur A."/>
            <person name="Mulrain L."/>
            <person name="Navidi A."/>
            <person name="Naylor J."/>
            <person name="Negash T."/>
            <person name="Nguyen T."/>
            <person name="Nguyen N."/>
            <person name="Nicol R."/>
            <person name="Norbu C."/>
            <person name="Norbu N."/>
            <person name="Novod N."/>
            <person name="O'Neill B."/>
            <person name="Osman S."/>
            <person name="Markiewicz E."/>
            <person name="Oyono O.L."/>
            <person name="Patti C."/>
            <person name="Phunkhang P."/>
            <person name="Pierre F."/>
            <person name="Priest M."/>
            <person name="Raghuraman S."/>
            <person name="Rege F."/>
            <person name="Reyes R."/>
            <person name="Rise C."/>
            <person name="Rogov P."/>
            <person name="Ross K."/>
            <person name="Ryan E."/>
            <person name="Settipalli S."/>
            <person name="Shea T."/>
            <person name="Sherpa N."/>
            <person name="Shi L."/>
            <person name="Shih D."/>
            <person name="Sparrow T."/>
            <person name="Spaulding J."/>
            <person name="Stalker J."/>
            <person name="Stange-Thomann N."/>
            <person name="Stavropoulos S."/>
            <person name="Stone C."/>
            <person name="Strader C."/>
            <person name="Tesfaye S."/>
            <person name="Thomson T."/>
            <person name="Thoulutsang Y."/>
            <person name="Thoulutsang D."/>
            <person name="Topham K."/>
            <person name="Topping I."/>
            <person name="Tsamla T."/>
            <person name="Vassiliev H."/>
            <person name="Vo A."/>
            <person name="Wangchuk T."/>
            <person name="Wangdi T."/>
            <person name="Weiand M."/>
            <person name="Wilkinson J."/>
            <person name="Wilson A."/>
            <person name="Yadav S."/>
            <person name="Young G."/>
            <person name="Yu Q."/>
            <person name="Zembek L."/>
            <person name="Zhong D."/>
            <person name="Zimmer A."/>
            <person name="Zwirko Z."/>
            <person name="Jaffe D.B."/>
            <person name="Alvarez P."/>
            <person name="Brockman W."/>
            <person name="Butler J."/>
            <person name="Chin C."/>
            <person name="Gnerre S."/>
            <person name="Grabherr M."/>
            <person name="Kleber M."/>
            <person name="Mauceli E."/>
            <person name="MacCallum I."/>
        </authorList>
    </citation>
    <scope>NUCLEOTIDE SEQUENCE [LARGE SCALE GENOMIC DNA]</scope>
    <source>
        <strain evidence="3">Tucson 14024-0371.13</strain>
    </source>
</reference>
<dbReference type="Proteomes" id="UP000007801">
    <property type="component" value="Unassembled WGS sequence"/>
</dbReference>
<feature type="region of interest" description="Disordered" evidence="1">
    <location>
        <begin position="62"/>
        <end position="85"/>
    </location>
</feature>
<dbReference type="KEGG" id="dan:6504694"/>
<sequence length="506" mass="57306">MSSSAANRGLIVEGIPLGMGRQFTPRLTMKRVYNTKCFRPERYRHEVANHYRDYKLQQHLYQQHHVGPNRRRRRRRPYGSESTRVSGTSLASAYVQFRDVWPTHVHNFPRFDDTFTSRGRRTVCTTGLPTDEPYNDAVRRIRSSQSCSQLRQLVQRAQLSSRIRLTNSDCETGRSSCSSHGKTSNRWRSQSSSHAINYQLNINIAAATTETQQSPETATETEKETKNHQQPVDFYGYLQLASGYYERGVQANIAYLESIGRKKQHKQQQQQQHQQQQRNAIKAPLSGLFLDSPTNQALAIPGQKLTGRLLTLLKSLKSKVIKRRGQSPEPGIRVDIRSLINQEEDQEDQEEDQAEEEEEDDQEAKEESPPLSRGNSMCDYYAEESKQSSSTRYPSCQTLGATSATLGATVEATAVTLEAIATRVPALGVAGPDHRCVYEIIDNLSHLSIGESGCRPQQQHQEHQQYQTLPQITLTDCTAQQVALYSASFDIIQLQIPNEARPPTRD</sequence>
<dbReference type="GeneID" id="6504694"/>
<name>B3MYI2_DROAN</name>
<feature type="compositionally biased region" description="Basic residues" evidence="1">
    <location>
        <begin position="67"/>
        <end position="77"/>
    </location>
</feature>
<evidence type="ECO:0000313" key="2">
    <source>
        <dbReference type="EMBL" id="EDV32676.1"/>
    </source>
</evidence>
<dbReference type="FunCoup" id="B3MYI2">
    <property type="interactions" value="4"/>
</dbReference>
<gene>
    <name evidence="2" type="primary">Dana\GF22025</name>
    <name evidence="2" type="synonym">dana_GLEANR_6018</name>
    <name evidence="2" type="ORF">GF22025</name>
</gene>
<dbReference type="EMBL" id="CH902632">
    <property type="protein sequence ID" value="EDV32676.1"/>
    <property type="molecule type" value="Genomic_DNA"/>
</dbReference>
<feature type="region of interest" description="Disordered" evidence="1">
    <location>
        <begin position="170"/>
        <end position="192"/>
    </location>
</feature>
<organism evidence="2 3">
    <name type="scientific">Drosophila ananassae</name>
    <name type="common">Fruit fly</name>
    <dbReference type="NCBI Taxonomy" id="7217"/>
    <lineage>
        <taxon>Eukaryota</taxon>
        <taxon>Metazoa</taxon>
        <taxon>Ecdysozoa</taxon>
        <taxon>Arthropoda</taxon>
        <taxon>Hexapoda</taxon>
        <taxon>Insecta</taxon>
        <taxon>Pterygota</taxon>
        <taxon>Neoptera</taxon>
        <taxon>Endopterygota</taxon>
        <taxon>Diptera</taxon>
        <taxon>Brachycera</taxon>
        <taxon>Muscomorpha</taxon>
        <taxon>Ephydroidea</taxon>
        <taxon>Drosophilidae</taxon>
        <taxon>Drosophila</taxon>
        <taxon>Sophophora</taxon>
    </lineage>
</organism>
<dbReference type="OMA" id="YQHEVAN"/>
<protein>
    <submittedName>
        <fullName evidence="2">Uncharacterized protein</fullName>
    </submittedName>
</protein>
<dbReference type="OrthoDB" id="8036615at2759"/>
<dbReference type="InParanoid" id="B3MYI2"/>